<accession>A0A9D2FR64</accession>
<proteinExistence type="predicted"/>
<dbReference type="CDD" id="cd04182">
    <property type="entry name" value="GT_2_like_f"/>
    <property type="match status" value="1"/>
</dbReference>
<gene>
    <name evidence="2" type="ORF">H9809_03745</name>
</gene>
<evidence type="ECO:0000313" key="3">
    <source>
        <dbReference type="Proteomes" id="UP000824056"/>
    </source>
</evidence>
<dbReference type="EMBL" id="DXBG01000092">
    <property type="protein sequence ID" value="HIZ65005.1"/>
    <property type="molecule type" value="Genomic_DNA"/>
</dbReference>
<dbReference type="InterPro" id="IPR029044">
    <property type="entry name" value="Nucleotide-diphossugar_trans"/>
</dbReference>
<reference evidence="2" key="2">
    <citation type="submission" date="2021-04" db="EMBL/GenBank/DDBJ databases">
        <authorList>
            <person name="Gilroy R."/>
        </authorList>
    </citation>
    <scope>NUCLEOTIDE SEQUENCE</scope>
    <source>
        <strain evidence="2">1068</strain>
    </source>
</reference>
<reference evidence="2" key="1">
    <citation type="journal article" date="2021" name="PeerJ">
        <title>Extensive microbial diversity within the chicken gut microbiome revealed by metagenomics and culture.</title>
        <authorList>
            <person name="Gilroy R."/>
            <person name="Ravi A."/>
            <person name="Getino M."/>
            <person name="Pursley I."/>
            <person name="Horton D.L."/>
            <person name="Alikhan N.F."/>
            <person name="Baker D."/>
            <person name="Gharbi K."/>
            <person name="Hall N."/>
            <person name="Watson M."/>
            <person name="Adriaenssens E.M."/>
            <person name="Foster-Nyarko E."/>
            <person name="Jarju S."/>
            <person name="Secka A."/>
            <person name="Antonio M."/>
            <person name="Oren A."/>
            <person name="Chaudhuri R.R."/>
            <person name="La Ragione R."/>
            <person name="Hildebrand F."/>
            <person name="Pallen M.J."/>
        </authorList>
    </citation>
    <scope>NUCLEOTIDE SEQUENCE</scope>
    <source>
        <strain evidence="2">1068</strain>
    </source>
</reference>
<dbReference type="AlphaFoldDB" id="A0A9D2FR64"/>
<protein>
    <submittedName>
        <fullName evidence="2">Nucleotidyltransferase family protein</fullName>
    </submittedName>
</protein>
<evidence type="ECO:0000313" key="2">
    <source>
        <dbReference type="EMBL" id="HIZ65005.1"/>
    </source>
</evidence>
<dbReference type="InterPro" id="IPR025877">
    <property type="entry name" value="MobA-like_NTP_Trfase"/>
</dbReference>
<dbReference type="Pfam" id="PF12804">
    <property type="entry name" value="NTP_transf_3"/>
    <property type="match status" value="1"/>
</dbReference>
<feature type="domain" description="MobA-like NTP transferase" evidence="1">
    <location>
        <begin position="51"/>
        <end position="216"/>
    </location>
</feature>
<organism evidence="2 3">
    <name type="scientific">Candidatus Blautia pullicola</name>
    <dbReference type="NCBI Taxonomy" id="2838498"/>
    <lineage>
        <taxon>Bacteria</taxon>
        <taxon>Bacillati</taxon>
        <taxon>Bacillota</taxon>
        <taxon>Clostridia</taxon>
        <taxon>Lachnospirales</taxon>
        <taxon>Lachnospiraceae</taxon>
        <taxon>Blautia</taxon>
    </lineage>
</organism>
<dbReference type="PANTHER" id="PTHR43777">
    <property type="entry name" value="MOLYBDENUM COFACTOR CYTIDYLYLTRANSFERASE"/>
    <property type="match status" value="1"/>
</dbReference>
<dbReference type="SUPFAM" id="SSF53448">
    <property type="entry name" value="Nucleotide-diphospho-sugar transferases"/>
    <property type="match status" value="1"/>
</dbReference>
<name>A0A9D2FR64_9FIRM</name>
<sequence length="240" mass="27700">MREKFPHAQLQAILNQADVLQEPENTKNQVQEQVSVPLYLRGKREKFVHLILLAAGFSRRFGENKLLYPVDGRPMYTWLLQVLWELAGQRPEFSLTVVSQYHEILEYARSRGALAVRNFHSERGISSSLQLGIQETEKEFHKNGVHYFCFFAADQPYLRKETVESFLQAFLDSRKKLGALSFGGIPGNPVIFHEEYVPELLALTGDRGGKKILLNHLEETFLYEVENEKELMDCDRKEGL</sequence>
<dbReference type="GO" id="GO:0016779">
    <property type="term" value="F:nucleotidyltransferase activity"/>
    <property type="evidence" value="ECO:0007669"/>
    <property type="project" value="UniProtKB-ARBA"/>
</dbReference>
<comment type="caution">
    <text evidence="2">The sequence shown here is derived from an EMBL/GenBank/DDBJ whole genome shotgun (WGS) entry which is preliminary data.</text>
</comment>
<dbReference type="Gene3D" id="3.90.550.10">
    <property type="entry name" value="Spore Coat Polysaccharide Biosynthesis Protein SpsA, Chain A"/>
    <property type="match status" value="1"/>
</dbReference>
<dbReference type="Proteomes" id="UP000824056">
    <property type="component" value="Unassembled WGS sequence"/>
</dbReference>
<evidence type="ECO:0000259" key="1">
    <source>
        <dbReference type="Pfam" id="PF12804"/>
    </source>
</evidence>
<dbReference type="PANTHER" id="PTHR43777:SF1">
    <property type="entry name" value="MOLYBDENUM COFACTOR CYTIDYLYLTRANSFERASE"/>
    <property type="match status" value="1"/>
</dbReference>